<dbReference type="GO" id="GO:0001139">
    <property type="term" value="F:RNA polymerase II complex recruiting activity"/>
    <property type="evidence" value="ECO:0007669"/>
    <property type="project" value="TreeGrafter"/>
</dbReference>
<keyword evidence="4 11" id="KW-0863">Zinc-finger</keyword>
<dbReference type="EMBL" id="MU006108">
    <property type="protein sequence ID" value="KAF2835525.1"/>
    <property type="molecule type" value="Genomic_DNA"/>
</dbReference>
<dbReference type="InterPro" id="IPR017923">
    <property type="entry name" value="TFIIS_N"/>
</dbReference>
<dbReference type="InterPro" id="IPR006289">
    <property type="entry name" value="TFSII"/>
</dbReference>
<evidence type="ECO:0000256" key="13">
    <source>
        <dbReference type="RuleBase" id="RU368078"/>
    </source>
</evidence>
<sequence>MDSKEVELRGKAITKAFSGGEPSSTILNQLEELRKGVVASEELLRSTRIGVTVNKLKQHKDPAIARQASELVSKWRGDVRKSGTGSSTPKSSNGTTATATASPAPSPVPPKPKVKAKLSVPPEQRDCKTDGIDYKLTGNVTRDNCLKLMYNGLAHMSEESPDDVLRMAREVELAAFNAYQPETSEPYKSKMRSLFQNLKSKSNPDLRKRVLSGDITPYQFVRMSHEELKSAKQRAEDAKINQENMNNAMVAQAEKSISASLQCGKCGQKKVSYSQAQTRSADEPMTTFCECMNCGHRWKFS</sequence>
<dbReference type="CDD" id="cd13749">
    <property type="entry name" value="Zn-ribbon_TFIIS"/>
    <property type="match status" value="1"/>
</dbReference>
<comment type="similarity">
    <text evidence="2 13">Belongs to the TFS-II family.</text>
</comment>
<dbReference type="Gene3D" id="1.10.472.30">
    <property type="entry name" value="Transcription elongation factor S-II, central domain"/>
    <property type="match status" value="1"/>
</dbReference>
<evidence type="ECO:0000256" key="9">
    <source>
        <dbReference type="ARBA" id="ARBA00023242"/>
    </source>
</evidence>
<dbReference type="SUPFAM" id="SSF46942">
    <property type="entry name" value="Elongation factor TFIIS domain 2"/>
    <property type="match status" value="1"/>
</dbReference>
<evidence type="ECO:0000313" key="20">
    <source>
        <dbReference type="Proteomes" id="UP000799429"/>
    </source>
</evidence>
<dbReference type="SMART" id="SM00440">
    <property type="entry name" value="ZnF_C2C2"/>
    <property type="match status" value="1"/>
</dbReference>
<feature type="domain" description="TFIIS N-terminal" evidence="17">
    <location>
        <begin position="4"/>
        <end position="82"/>
    </location>
</feature>
<keyword evidence="19" id="KW-0648">Protein biosynthesis</keyword>
<keyword evidence="5 13" id="KW-0862">Zinc</keyword>
<dbReference type="OrthoDB" id="44867at2759"/>
<dbReference type="GO" id="GO:0031564">
    <property type="term" value="P:transcription antitermination"/>
    <property type="evidence" value="ECO:0007669"/>
    <property type="project" value="TreeGrafter"/>
</dbReference>
<reference evidence="19" key="1">
    <citation type="journal article" date="2020" name="Stud. Mycol.">
        <title>101 Dothideomycetes genomes: a test case for predicting lifestyles and emergence of pathogens.</title>
        <authorList>
            <person name="Haridas S."/>
            <person name="Albert R."/>
            <person name="Binder M."/>
            <person name="Bloem J."/>
            <person name="Labutti K."/>
            <person name="Salamov A."/>
            <person name="Andreopoulos B."/>
            <person name="Baker S."/>
            <person name="Barry K."/>
            <person name="Bills G."/>
            <person name="Bluhm B."/>
            <person name="Cannon C."/>
            <person name="Castanera R."/>
            <person name="Culley D."/>
            <person name="Daum C."/>
            <person name="Ezra D."/>
            <person name="Gonzalez J."/>
            <person name="Henrissat B."/>
            <person name="Kuo A."/>
            <person name="Liang C."/>
            <person name="Lipzen A."/>
            <person name="Lutzoni F."/>
            <person name="Magnuson J."/>
            <person name="Mondo S."/>
            <person name="Nolan M."/>
            <person name="Ohm R."/>
            <person name="Pangilinan J."/>
            <person name="Park H.-J."/>
            <person name="Ramirez L."/>
            <person name="Alfaro M."/>
            <person name="Sun H."/>
            <person name="Tritt A."/>
            <person name="Yoshinaga Y."/>
            <person name="Zwiers L.-H."/>
            <person name="Turgeon B."/>
            <person name="Goodwin S."/>
            <person name="Spatafora J."/>
            <person name="Crous P."/>
            <person name="Grigoriev I."/>
        </authorList>
    </citation>
    <scope>NUCLEOTIDE SEQUENCE</scope>
    <source>
        <strain evidence="19">CBS 101060</strain>
    </source>
</reference>
<dbReference type="Pfam" id="PF01096">
    <property type="entry name" value="Zn_ribbon_TFIIS"/>
    <property type="match status" value="1"/>
</dbReference>
<dbReference type="Gene3D" id="2.20.25.10">
    <property type="match status" value="1"/>
</dbReference>
<dbReference type="PROSITE" id="PS00466">
    <property type="entry name" value="ZF_TFIIS_1"/>
    <property type="match status" value="1"/>
</dbReference>
<evidence type="ECO:0000256" key="8">
    <source>
        <dbReference type="ARBA" id="ARBA00023163"/>
    </source>
</evidence>
<evidence type="ECO:0000259" key="17">
    <source>
        <dbReference type="PROSITE" id="PS51319"/>
    </source>
</evidence>
<dbReference type="SMART" id="SM00509">
    <property type="entry name" value="TFS2N"/>
    <property type="match status" value="1"/>
</dbReference>
<dbReference type="GO" id="GO:0006368">
    <property type="term" value="P:transcription elongation by RNA polymerase II"/>
    <property type="evidence" value="ECO:0007669"/>
    <property type="project" value="InterPro"/>
</dbReference>
<evidence type="ECO:0000256" key="4">
    <source>
        <dbReference type="ARBA" id="ARBA00022771"/>
    </source>
</evidence>
<dbReference type="GO" id="GO:0003746">
    <property type="term" value="F:translation elongation factor activity"/>
    <property type="evidence" value="ECO:0007669"/>
    <property type="project" value="UniProtKB-KW"/>
</dbReference>
<dbReference type="FunFam" id="1.10.472.30:FF:000003">
    <property type="entry name" value="Transcription elongation factor S-II"/>
    <property type="match status" value="1"/>
</dbReference>
<feature type="domain" description="TFIIS-type" evidence="16">
    <location>
        <begin position="259"/>
        <end position="299"/>
    </location>
</feature>
<dbReference type="GO" id="GO:0000977">
    <property type="term" value="F:RNA polymerase II transcription regulatory region sequence-specific DNA binding"/>
    <property type="evidence" value="ECO:0007669"/>
    <property type="project" value="TreeGrafter"/>
</dbReference>
<keyword evidence="3 13" id="KW-0479">Metal-binding</keyword>
<evidence type="ECO:0000256" key="5">
    <source>
        <dbReference type="ARBA" id="ARBA00022833"/>
    </source>
</evidence>
<comment type="caution">
    <text evidence="19">The sequence shown here is derived from an EMBL/GenBank/DDBJ whole genome shotgun (WGS) entry which is preliminary data.</text>
</comment>
<dbReference type="PROSITE" id="PS51321">
    <property type="entry name" value="TFIIS_CENTRAL"/>
    <property type="match status" value="1"/>
</dbReference>
<dbReference type="InterPro" id="IPR035441">
    <property type="entry name" value="TFIIS/LEDGF_dom_sf"/>
</dbReference>
<evidence type="ECO:0000256" key="3">
    <source>
        <dbReference type="ARBA" id="ARBA00022723"/>
    </source>
</evidence>
<evidence type="ECO:0000256" key="7">
    <source>
        <dbReference type="ARBA" id="ARBA00023125"/>
    </source>
</evidence>
<dbReference type="PROSITE" id="PS51319">
    <property type="entry name" value="TFIIS_N"/>
    <property type="match status" value="1"/>
</dbReference>
<dbReference type="Gene3D" id="1.20.930.10">
    <property type="entry name" value="Conserved domain common to transcription factors TFIIS, elongin A, CRSP70"/>
    <property type="match status" value="1"/>
</dbReference>
<keyword evidence="8 13" id="KW-0804">Transcription</keyword>
<feature type="compositionally biased region" description="Low complexity" evidence="15">
    <location>
        <begin position="82"/>
        <end position="103"/>
    </location>
</feature>
<dbReference type="SUPFAM" id="SSF47676">
    <property type="entry name" value="Conserved domain common to transcription factors TFIIS, elongin A, CRSP70"/>
    <property type="match status" value="1"/>
</dbReference>
<dbReference type="GO" id="GO:0005634">
    <property type="term" value="C:nucleus"/>
    <property type="evidence" value="ECO:0007669"/>
    <property type="project" value="UniProtKB-SubCell"/>
</dbReference>
<dbReference type="InterPro" id="IPR035100">
    <property type="entry name" value="TF_IIS-typ"/>
</dbReference>
<evidence type="ECO:0000256" key="1">
    <source>
        <dbReference type="ARBA" id="ARBA00004123"/>
    </source>
</evidence>
<evidence type="ECO:0000256" key="2">
    <source>
        <dbReference type="ARBA" id="ARBA00009647"/>
    </source>
</evidence>
<dbReference type="FunFam" id="2.20.25.10:FF:000001">
    <property type="entry name" value="Probable Transcription elongation factor S-II"/>
    <property type="match status" value="1"/>
</dbReference>
<dbReference type="InterPro" id="IPR001222">
    <property type="entry name" value="Znf_TFIIS"/>
</dbReference>
<evidence type="ECO:0000256" key="10">
    <source>
        <dbReference type="ARBA" id="ARBA00025408"/>
    </source>
</evidence>
<keyword evidence="6 13" id="KW-0805">Transcription regulation</keyword>
<proteinExistence type="inferred from homology"/>
<feature type="region of interest" description="Disordered" evidence="15">
    <location>
        <begin position="75"/>
        <end position="124"/>
    </location>
</feature>
<organism evidence="19 20">
    <name type="scientific">Patellaria atrata CBS 101060</name>
    <dbReference type="NCBI Taxonomy" id="1346257"/>
    <lineage>
        <taxon>Eukaryota</taxon>
        <taxon>Fungi</taxon>
        <taxon>Dikarya</taxon>
        <taxon>Ascomycota</taxon>
        <taxon>Pezizomycotina</taxon>
        <taxon>Dothideomycetes</taxon>
        <taxon>Dothideomycetes incertae sedis</taxon>
        <taxon>Patellariales</taxon>
        <taxon>Patellariaceae</taxon>
        <taxon>Patellaria</taxon>
    </lineage>
</organism>
<evidence type="ECO:0000256" key="12">
    <source>
        <dbReference type="PROSITE-ProRule" id="PRU00649"/>
    </source>
</evidence>
<dbReference type="NCBIfam" id="TIGR01385">
    <property type="entry name" value="TFSII"/>
    <property type="match status" value="1"/>
</dbReference>
<keyword evidence="9 12" id="KW-0539">Nucleus</keyword>
<name>A0A9P4S4A8_9PEZI</name>
<dbReference type="GO" id="GO:0006362">
    <property type="term" value="P:transcription elongation by RNA polymerase I"/>
    <property type="evidence" value="ECO:0007669"/>
    <property type="project" value="TreeGrafter"/>
</dbReference>
<evidence type="ECO:0000313" key="19">
    <source>
        <dbReference type="EMBL" id="KAF2835525.1"/>
    </source>
</evidence>
<dbReference type="Pfam" id="PF07500">
    <property type="entry name" value="TFIIS_M"/>
    <property type="match status" value="1"/>
</dbReference>
<dbReference type="PIRSF" id="PIRSF006704">
    <property type="entry name" value="TF_IIS"/>
    <property type="match status" value="1"/>
</dbReference>
<protein>
    <recommendedName>
        <fullName evidence="13">Transcription elongation factor</fullName>
    </recommendedName>
</protein>
<keyword evidence="20" id="KW-1185">Reference proteome</keyword>
<dbReference type="PANTHER" id="PTHR11477">
    <property type="entry name" value="TRANSCRIPTION FACTOR S-II ZINC FINGER DOMAIN-CONTAINING PROTEIN"/>
    <property type="match status" value="1"/>
</dbReference>
<evidence type="ECO:0000259" key="18">
    <source>
        <dbReference type="PROSITE" id="PS51321"/>
    </source>
</evidence>
<dbReference type="AlphaFoldDB" id="A0A9P4S4A8"/>
<dbReference type="FunFam" id="1.20.930.10:FF:000007">
    <property type="entry name" value="Transcription elongation factor S-II"/>
    <property type="match status" value="1"/>
</dbReference>
<keyword evidence="19" id="KW-0251">Elongation factor</keyword>
<dbReference type="SUPFAM" id="SSF57783">
    <property type="entry name" value="Zinc beta-ribbon"/>
    <property type="match status" value="1"/>
</dbReference>
<evidence type="ECO:0000256" key="6">
    <source>
        <dbReference type="ARBA" id="ARBA00023015"/>
    </source>
</evidence>
<dbReference type="GO" id="GO:0008270">
    <property type="term" value="F:zinc ion binding"/>
    <property type="evidence" value="ECO:0007669"/>
    <property type="project" value="UniProtKB-UniRule"/>
</dbReference>
<dbReference type="GO" id="GO:0031440">
    <property type="term" value="P:regulation of mRNA 3'-end processing"/>
    <property type="evidence" value="ECO:0007669"/>
    <property type="project" value="TreeGrafter"/>
</dbReference>
<keyword evidence="7 13" id="KW-0238">DNA-binding</keyword>
<accession>A0A9P4S4A8</accession>
<evidence type="ECO:0000256" key="14">
    <source>
        <dbReference type="SAM" id="Coils"/>
    </source>
</evidence>
<dbReference type="PANTHER" id="PTHR11477:SF0">
    <property type="entry name" value="IP08861P-RELATED"/>
    <property type="match status" value="1"/>
</dbReference>
<evidence type="ECO:0000256" key="15">
    <source>
        <dbReference type="SAM" id="MobiDB-lite"/>
    </source>
</evidence>
<dbReference type="InterPro" id="IPR003618">
    <property type="entry name" value="TFIIS_cen_dom"/>
</dbReference>
<dbReference type="Pfam" id="PF08711">
    <property type="entry name" value="Med26"/>
    <property type="match status" value="1"/>
</dbReference>
<dbReference type="Proteomes" id="UP000799429">
    <property type="component" value="Unassembled WGS sequence"/>
</dbReference>
<keyword evidence="14" id="KW-0175">Coiled coil</keyword>
<feature type="coiled-coil region" evidence="14">
    <location>
        <begin position="221"/>
        <end position="248"/>
    </location>
</feature>
<comment type="subcellular location">
    <subcellularLocation>
        <location evidence="1 12 13">Nucleus</location>
    </subcellularLocation>
</comment>
<comment type="function">
    <text evidence="10">Necessary for efficient RNA polymerase II transcription elongation past template-encoded arresting sites. The arresting sites in DNA have the property of trapping a certain fraction of elongating RNA polymerases that pass through, resulting in locked ternary complexes. Cleavage of the nascent transcript by S-II allows the resumption of elongation from the new 3'-terminus.</text>
</comment>
<dbReference type="InterPro" id="IPR036575">
    <property type="entry name" value="TFIIS_cen_dom_sf"/>
</dbReference>
<dbReference type="PROSITE" id="PS51133">
    <property type="entry name" value="ZF_TFIIS_2"/>
    <property type="match status" value="1"/>
</dbReference>
<dbReference type="CDD" id="cd00183">
    <property type="entry name" value="TFIIS_I"/>
    <property type="match status" value="1"/>
</dbReference>
<dbReference type="InterPro" id="IPR003617">
    <property type="entry name" value="TFIIS/CRSP70_N_sub"/>
</dbReference>
<gene>
    <name evidence="19" type="ORF">M501DRAFT_438314</name>
</gene>
<dbReference type="SMART" id="SM00510">
    <property type="entry name" value="TFS2M"/>
    <property type="match status" value="1"/>
</dbReference>
<evidence type="ECO:0000256" key="11">
    <source>
        <dbReference type="PROSITE-ProRule" id="PRU00472"/>
    </source>
</evidence>
<evidence type="ECO:0000259" key="16">
    <source>
        <dbReference type="PROSITE" id="PS51133"/>
    </source>
</evidence>
<feature type="domain" description="TFIIS central" evidence="18">
    <location>
        <begin position="141"/>
        <end position="256"/>
    </location>
</feature>